<proteinExistence type="predicted"/>
<feature type="signal peptide" evidence="1">
    <location>
        <begin position="1"/>
        <end position="24"/>
    </location>
</feature>
<keyword evidence="1" id="KW-0732">Signal</keyword>
<protein>
    <submittedName>
        <fullName evidence="2">Uncharacterized protein</fullName>
    </submittedName>
</protein>
<evidence type="ECO:0000313" key="3">
    <source>
        <dbReference type="Proteomes" id="UP001055219"/>
    </source>
</evidence>
<dbReference type="EMBL" id="JAGIXG020000030">
    <property type="protein sequence ID" value="KAI6780623.1"/>
    <property type="molecule type" value="Genomic_DNA"/>
</dbReference>
<gene>
    <name evidence="2" type="ORF">J7T54_008542</name>
</gene>
<dbReference type="RefSeq" id="XP_051361479.1">
    <property type="nucleotide sequence ID" value="XM_051507353.1"/>
</dbReference>
<evidence type="ECO:0000256" key="1">
    <source>
        <dbReference type="SAM" id="SignalP"/>
    </source>
</evidence>
<reference evidence="2" key="2">
    <citation type="submission" date="2022-07" db="EMBL/GenBank/DDBJ databases">
        <authorList>
            <person name="Goncalves M.F.M."/>
            <person name="Hilario S."/>
            <person name="Van De Peer Y."/>
            <person name="Esteves A.C."/>
            <person name="Alves A."/>
        </authorList>
    </citation>
    <scope>NUCLEOTIDE SEQUENCE</scope>
    <source>
        <strain evidence="2">MUM 19.33</strain>
    </source>
</reference>
<feature type="chain" id="PRO_5040512412" evidence="1">
    <location>
        <begin position="25"/>
        <end position="260"/>
    </location>
</feature>
<organism evidence="2 3">
    <name type="scientific">Emericellopsis cladophorae</name>
    <dbReference type="NCBI Taxonomy" id="2686198"/>
    <lineage>
        <taxon>Eukaryota</taxon>
        <taxon>Fungi</taxon>
        <taxon>Dikarya</taxon>
        <taxon>Ascomycota</taxon>
        <taxon>Pezizomycotina</taxon>
        <taxon>Sordariomycetes</taxon>
        <taxon>Hypocreomycetidae</taxon>
        <taxon>Hypocreales</taxon>
        <taxon>Bionectriaceae</taxon>
        <taxon>Emericellopsis</taxon>
    </lineage>
</organism>
<dbReference type="GeneID" id="75835012"/>
<dbReference type="AlphaFoldDB" id="A0A9P9XZW1"/>
<keyword evidence="3" id="KW-1185">Reference proteome</keyword>
<sequence length="260" mass="30016">MVMLHHTAALLLILLCTVATLTNAKCTQLDKLSREIGDWCSKHLLGKDPDPSVHYSLPAGQPWRPTMVDVCQDMPDPAVCQVLHYDVPSHYVPFWWNGPWSVSFPVWRRQDEKDLKWQLFFGNSNGAQKFNKKDFRFHTIVNNGTDDLQIAHTVRAWYHKSKVKGRPVLLGRKYVTPTGTRRVLYFEFQDVIVRPVVKREDGVSVSVLGDVLLHWKLRDCSQRIPIFRIGLVQAEYLDGAEMKKANFFGVPAEHRYFVNK</sequence>
<comment type="caution">
    <text evidence="2">The sequence shown here is derived from an EMBL/GenBank/DDBJ whole genome shotgun (WGS) entry which is preliminary data.</text>
</comment>
<dbReference type="OrthoDB" id="10363008at2759"/>
<reference evidence="2" key="1">
    <citation type="journal article" date="2021" name="J Fungi (Basel)">
        <title>Genomic and Metabolomic Analyses of the Marine Fungus Emericellopsis cladophorae: Insights into Saltwater Adaptability Mechanisms and Its Biosynthetic Potential.</title>
        <authorList>
            <person name="Goncalves M.F.M."/>
            <person name="Hilario S."/>
            <person name="Van de Peer Y."/>
            <person name="Esteves A.C."/>
            <person name="Alves A."/>
        </authorList>
    </citation>
    <scope>NUCLEOTIDE SEQUENCE</scope>
    <source>
        <strain evidence="2">MUM 19.33</strain>
    </source>
</reference>
<dbReference type="Proteomes" id="UP001055219">
    <property type="component" value="Unassembled WGS sequence"/>
</dbReference>
<accession>A0A9P9XZW1</accession>
<evidence type="ECO:0000313" key="2">
    <source>
        <dbReference type="EMBL" id="KAI6780623.1"/>
    </source>
</evidence>
<name>A0A9P9XZW1_9HYPO</name>